<evidence type="ECO:0000313" key="3">
    <source>
        <dbReference type="Proteomes" id="UP001500307"/>
    </source>
</evidence>
<evidence type="ECO:0008006" key="4">
    <source>
        <dbReference type="Google" id="ProtNLM"/>
    </source>
</evidence>
<gene>
    <name evidence="2" type="ORF">GCM10023176_41340</name>
</gene>
<dbReference type="EMBL" id="BAABGU010000023">
    <property type="protein sequence ID" value="GAA4574382.1"/>
    <property type="molecule type" value="Genomic_DNA"/>
</dbReference>
<protein>
    <recommendedName>
        <fullName evidence="4">ROK family protein</fullName>
    </recommendedName>
</protein>
<evidence type="ECO:0000256" key="1">
    <source>
        <dbReference type="SAM" id="MobiDB-lite"/>
    </source>
</evidence>
<name>A0ABP8ST56_9ACTN</name>
<keyword evidence="3" id="KW-1185">Reference proteome</keyword>
<evidence type="ECO:0000313" key="2">
    <source>
        <dbReference type="EMBL" id="GAA4574382.1"/>
    </source>
</evidence>
<accession>A0ABP8ST56</accession>
<dbReference type="Proteomes" id="UP001500307">
    <property type="component" value="Unassembled WGS sequence"/>
</dbReference>
<organism evidence="2 3">
    <name type="scientific">Micromonospora coerulea</name>
    <dbReference type="NCBI Taxonomy" id="47856"/>
    <lineage>
        <taxon>Bacteria</taxon>
        <taxon>Bacillati</taxon>
        <taxon>Actinomycetota</taxon>
        <taxon>Actinomycetes</taxon>
        <taxon>Micromonosporales</taxon>
        <taxon>Micromonosporaceae</taxon>
        <taxon>Micromonospora</taxon>
    </lineage>
</organism>
<reference evidence="3" key="1">
    <citation type="journal article" date="2019" name="Int. J. Syst. Evol. Microbiol.">
        <title>The Global Catalogue of Microorganisms (GCM) 10K type strain sequencing project: providing services to taxonomists for standard genome sequencing and annotation.</title>
        <authorList>
            <consortium name="The Broad Institute Genomics Platform"/>
            <consortium name="The Broad Institute Genome Sequencing Center for Infectious Disease"/>
            <person name="Wu L."/>
            <person name="Ma J."/>
        </authorList>
    </citation>
    <scope>NUCLEOTIDE SEQUENCE [LARGE SCALE GENOMIC DNA]</scope>
    <source>
        <strain evidence="3">JCM 3175</strain>
    </source>
</reference>
<feature type="region of interest" description="Disordered" evidence="1">
    <location>
        <begin position="58"/>
        <end position="84"/>
    </location>
</feature>
<sequence>MVIGAGVADVLRAFGTNPARRESMQAISEDPMRRQSIDPWVAVLDVGGAVLAVEFNGGRARPRPCRPGHPAVGGPPACSGTSTQ</sequence>
<comment type="caution">
    <text evidence="2">The sequence shown here is derived from an EMBL/GenBank/DDBJ whole genome shotgun (WGS) entry which is preliminary data.</text>
</comment>
<proteinExistence type="predicted"/>